<proteinExistence type="predicted"/>
<dbReference type="InterPro" id="IPR027417">
    <property type="entry name" value="P-loop_NTPase"/>
</dbReference>
<dbReference type="Gene3D" id="3.40.50.300">
    <property type="entry name" value="P-loop containing nucleotide triphosphate hydrolases"/>
    <property type="match status" value="1"/>
</dbReference>
<dbReference type="SUPFAM" id="SSF52540">
    <property type="entry name" value="P-loop containing nucleoside triphosphate hydrolases"/>
    <property type="match status" value="1"/>
</dbReference>
<evidence type="ECO:0000313" key="1">
    <source>
        <dbReference type="EMBL" id="RZS60828.1"/>
    </source>
</evidence>
<evidence type="ECO:0000313" key="2">
    <source>
        <dbReference type="Proteomes" id="UP000293852"/>
    </source>
</evidence>
<organism evidence="1 2">
    <name type="scientific">Xylanimonas ulmi</name>
    <dbReference type="NCBI Taxonomy" id="228973"/>
    <lineage>
        <taxon>Bacteria</taxon>
        <taxon>Bacillati</taxon>
        <taxon>Actinomycetota</taxon>
        <taxon>Actinomycetes</taxon>
        <taxon>Micrococcales</taxon>
        <taxon>Promicromonosporaceae</taxon>
        <taxon>Xylanimonas</taxon>
    </lineage>
</organism>
<reference evidence="1 2" key="1">
    <citation type="submission" date="2019-02" db="EMBL/GenBank/DDBJ databases">
        <title>Sequencing the genomes of 1000 actinobacteria strains.</title>
        <authorList>
            <person name="Klenk H.-P."/>
        </authorList>
    </citation>
    <scope>NUCLEOTIDE SEQUENCE [LARGE SCALE GENOMIC DNA]</scope>
    <source>
        <strain evidence="1 2">DSM 16932</strain>
    </source>
</reference>
<dbReference type="EMBL" id="SGWX01000001">
    <property type="protein sequence ID" value="RZS60828.1"/>
    <property type="molecule type" value="Genomic_DNA"/>
</dbReference>
<comment type="caution">
    <text evidence="1">The sequence shown here is derived from an EMBL/GenBank/DDBJ whole genome shotgun (WGS) entry which is preliminary data.</text>
</comment>
<name>A0A4Q7M2X1_9MICO</name>
<dbReference type="AlphaFoldDB" id="A0A4Q7M2X1"/>
<dbReference type="Pfam" id="PF13671">
    <property type="entry name" value="AAA_33"/>
    <property type="match status" value="1"/>
</dbReference>
<gene>
    <name evidence="1" type="ORF">EV386_1108</name>
</gene>
<sequence length="169" mass="18770">MRRQTVRVSETTLWLVCGLPGAGKTTRARAVVEVEQAVYLSPDEWIVRLGVSLVDYEFRFKLQACLLDLAGDLLAHGVSVVVEFGSWSRAEREAIRQVAEPAGARTALHFLDAPLDELARRVRARGGPDAEALARDVLLATWQQFERPTADEIAQFDVYVAPDDPWPAN</sequence>
<accession>A0A4Q7M2X1</accession>
<dbReference type="Proteomes" id="UP000293852">
    <property type="component" value="Unassembled WGS sequence"/>
</dbReference>
<protein>
    <recommendedName>
        <fullName evidence="3">Kinase</fullName>
    </recommendedName>
</protein>
<evidence type="ECO:0008006" key="3">
    <source>
        <dbReference type="Google" id="ProtNLM"/>
    </source>
</evidence>
<keyword evidence="2" id="KW-1185">Reference proteome</keyword>